<dbReference type="EMBL" id="JBGMDY010000004">
    <property type="protein sequence ID" value="KAL2338747.1"/>
    <property type="molecule type" value="Genomic_DNA"/>
</dbReference>
<organism evidence="1 2">
    <name type="scientific">Flemingia macrophylla</name>
    <dbReference type="NCBI Taxonomy" id="520843"/>
    <lineage>
        <taxon>Eukaryota</taxon>
        <taxon>Viridiplantae</taxon>
        <taxon>Streptophyta</taxon>
        <taxon>Embryophyta</taxon>
        <taxon>Tracheophyta</taxon>
        <taxon>Spermatophyta</taxon>
        <taxon>Magnoliopsida</taxon>
        <taxon>eudicotyledons</taxon>
        <taxon>Gunneridae</taxon>
        <taxon>Pentapetalae</taxon>
        <taxon>rosids</taxon>
        <taxon>fabids</taxon>
        <taxon>Fabales</taxon>
        <taxon>Fabaceae</taxon>
        <taxon>Papilionoideae</taxon>
        <taxon>50 kb inversion clade</taxon>
        <taxon>NPAAA clade</taxon>
        <taxon>indigoferoid/millettioid clade</taxon>
        <taxon>Phaseoleae</taxon>
        <taxon>Flemingia</taxon>
    </lineage>
</organism>
<name>A0ABD1MTB8_9FABA</name>
<comment type="caution">
    <text evidence="1">The sequence shown here is derived from an EMBL/GenBank/DDBJ whole genome shotgun (WGS) entry which is preliminary data.</text>
</comment>
<evidence type="ECO:0000313" key="2">
    <source>
        <dbReference type="Proteomes" id="UP001603857"/>
    </source>
</evidence>
<reference evidence="1 2" key="1">
    <citation type="submission" date="2024-08" db="EMBL/GenBank/DDBJ databases">
        <title>Insights into the chromosomal genome structure of Flemingia macrophylla.</title>
        <authorList>
            <person name="Ding Y."/>
            <person name="Zhao Y."/>
            <person name="Bi W."/>
            <person name="Wu M."/>
            <person name="Zhao G."/>
            <person name="Gong Y."/>
            <person name="Li W."/>
            <person name="Zhang P."/>
        </authorList>
    </citation>
    <scope>NUCLEOTIDE SEQUENCE [LARGE SCALE GENOMIC DNA]</scope>
    <source>
        <strain evidence="1">DYQJB</strain>
        <tissue evidence="1">Leaf</tissue>
    </source>
</reference>
<evidence type="ECO:0000313" key="1">
    <source>
        <dbReference type="EMBL" id="KAL2338747.1"/>
    </source>
</evidence>
<dbReference type="Proteomes" id="UP001603857">
    <property type="component" value="Unassembled WGS sequence"/>
</dbReference>
<sequence>MIGTSLWIVLNHRKYHAANNCKSVMLNILHASTTPSQREELATIIWAIWRTRNDKIWTGKEIQP</sequence>
<proteinExistence type="predicted"/>
<accession>A0ABD1MTB8</accession>
<keyword evidence="2" id="KW-1185">Reference proteome</keyword>
<protein>
    <submittedName>
        <fullName evidence="1">Uncharacterized protein</fullName>
    </submittedName>
</protein>
<dbReference type="AlphaFoldDB" id="A0ABD1MTB8"/>
<gene>
    <name evidence="1" type="ORF">Fmac_013193</name>
</gene>